<evidence type="ECO:0000313" key="1">
    <source>
        <dbReference type="EMBL" id="CAG8667740.1"/>
    </source>
</evidence>
<dbReference type="Proteomes" id="UP000789525">
    <property type="component" value="Unassembled WGS sequence"/>
</dbReference>
<comment type="caution">
    <text evidence="1">The sequence shown here is derived from an EMBL/GenBank/DDBJ whole genome shotgun (WGS) entry which is preliminary data.</text>
</comment>
<gene>
    <name evidence="1" type="ORF">ACOLOM_LOCUS8831</name>
</gene>
<dbReference type="EMBL" id="CAJVPT010023898">
    <property type="protein sequence ID" value="CAG8667740.1"/>
    <property type="molecule type" value="Genomic_DNA"/>
</dbReference>
<reference evidence="1" key="1">
    <citation type="submission" date="2021-06" db="EMBL/GenBank/DDBJ databases">
        <authorList>
            <person name="Kallberg Y."/>
            <person name="Tangrot J."/>
            <person name="Rosling A."/>
        </authorList>
    </citation>
    <scope>NUCLEOTIDE SEQUENCE</scope>
    <source>
        <strain evidence="1">CL356</strain>
    </source>
</reference>
<accession>A0ACA9NPE5</accession>
<sequence>AAGNRILLNHEVNNTRPVGDWISHLPQGSLGSVAEDRRTQALYPFNQSAGDLWTASPSFWSSHQAEHSQASAYLGVNTGVVDSLSRTSGVQSLAHLNPLASHRSNSFSSINPSPSRGTSKHTPGSASVNAYPKAWPQSYDSAPWPTAPGLSSNEENETFGLVDTGYLGMNKEVGTARSNTITDPSFSSSDAPSMELLSGQSITSSLGRQSSEPRLAEEDEVSADTDIQERD</sequence>
<keyword evidence="2" id="KW-1185">Reference proteome</keyword>
<protein>
    <submittedName>
        <fullName evidence="1">13140_t:CDS:1</fullName>
    </submittedName>
</protein>
<feature type="non-terminal residue" evidence="1">
    <location>
        <position position="1"/>
    </location>
</feature>
<proteinExistence type="predicted"/>
<organism evidence="1 2">
    <name type="scientific">Acaulospora colombiana</name>
    <dbReference type="NCBI Taxonomy" id="27376"/>
    <lineage>
        <taxon>Eukaryota</taxon>
        <taxon>Fungi</taxon>
        <taxon>Fungi incertae sedis</taxon>
        <taxon>Mucoromycota</taxon>
        <taxon>Glomeromycotina</taxon>
        <taxon>Glomeromycetes</taxon>
        <taxon>Diversisporales</taxon>
        <taxon>Acaulosporaceae</taxon>
        <taxon>Acaulospora</taxon>
    </lineage>
</organism>
<name>A0ACA9NPE5_9GLOM</name>
<evidence type="ECO:0000313" key="2">
    <source>
        <dbReference type="Proteomes" id="UP000789525"/>
    </source>
</evidence>